<evidence type="ECO:0000313" key="1">
    <source>
        <dbReference type="EMBL" id="JAH85772.1"/>
    </source>
</evidence>
<protein>
    <submittedName>
        <fullName evidence="1">Uncharacterized protein</fullName>
    </submittedName>
</protein>
<proteinExistence type="predicted"/>
<organism evidence="1">
    <name type="scientific">Anguilla anguilla</name>
    <name type="common">European freshwater eel</name>
    <name type="synonym">Muraena anguilla</name>
    <dbReference type="NCBI Taxonomy" id="7936"/>
    <lineage>
        <taxon>Eukaryota</taxon>
        <taxon>Metazoa</taxon>
        <taxon>Chordata</taxon>
        <taxon>Craniata</taxon>
        <taxon>Vertebrata</taxon>
        <taxon>Euteleostomi</taxon>
        <taxon>Actinopterygii</taxon>
        <taxon>Neopterygii</taxon>
        <taxon>Teleostei</taxon>
        <taxon>Anguilliformes</taxon>
        <taxon>Anguillidae</taxon>
        <taxon>Anguilla</taxon>
    </lineage>
</organism>
<name>A0A0E9W5Z7_ANGAN</name>
<accession>A0A0E9W5Z7</accession>
<reference evidence="1" key="1">
    <citation type="submission" date="2014-11" db="EMBL/GenBank/DDBJ databases">
        <authorList>
            <person name="Amaro Gonzalez C."/>
        </authorList>
    </citation>
    <scope>NUCLEOTIDE SEQUENCE</scope>
</reference>
<dbReference type="AlphaFoldDB" id="A0A0E9W5Z7"/>
<dbReference type="EMBL" id="GBXM01022805">
    <property type="protein sequence ID" value="JAH85772.1"/>
    <property type="molecule type" value="Transcribed_RNA"/>
</dbReference>
<reference evidence="1" key="2">
    <citation type="journal article" date="2015" name="Fish Shellfish Immunol.">
        <title>Early steps in the European eel (Anguilla anguilla)-Vibrio vulnificus interaction in the gills: Role of the RtxA13 toxin.</title>
        <authorList>
            <person name="Callol A."/>
            <person name="Pajuelo D."/>
            <person name="Ebbesson L."/>
            <person name="Teles M."/>
            <person name="MacKenzie S."/>
            <person name="Amaro C."/>
        </authorList>
    </citation>
    <scope>NUCLEOTIDE SEQUENCE</scope>
</reference>
<sequence>MLSMCLDVTYTRLLFAFWPLFGFQLVLCFSSHCSMENRLTSFLWPESTYITGTISIK</sequence>